<dbReference type="EC" id="2.7.13.3" evidence="2"/>
<evidence type="ECO:0000256" key="7">
    <source>
        <dbReference type="SAM" id="Phobius"/>
    </source>
</evidence>
<dbReference type="CDD" id="cd00082">
    <property type="entry name" value="HisKA"/>
    <property type="match status" value="1"/>
</dbReference>
<dbReference type="Gene3D" id="1.10.287.130">
    <property type="match status" value="1"/>
</dbReference>
<dbReference type="InterPro" id="IPR050736">
    <property type="entry name" value="Sensor_HK_Regulatory"/>
</dbReference>
<dbReference type="SUPFAM" id="SSF55874">
    <property type="entry name" value="ATPase domain of HSP90 chaperone/DNA topoisomerase II/histidine kinase"/>
    <property type="match status" value="1"/>
</dbReference>
<organism evidence="9 10">
    <name type="scientific">Muriicola marianensis</name>
    <dbReference type="NCBI Taxonomy" id="1324801"/>
    <lineage>
        <taxon>Bacteria</taxon>
        <taxon>Pseudomonadati</taxon>
        <taxon>Bacteroidota</taxon>
        <taxon>Flavobacteriia</taxon>
        <taxon>Flavobacteriales</taxon>
        <taxon>Flavobacteriaceae</taxon>
        <taxon>Muriicola</taxon>
    </lineage>
</organism>
<keyword evidence="10" id="KW-1185">Reference proteome</keyword>
<dbReference type="InterPro" id="IPR036890">
    <property type="entry name" value="HATPase_C_sf"/>
</dbReference>
<feature type="transmembrane region" description="Helical" evidence="7">
    <location>
        <begin position="161"/>
        <end position="188"/>
    </location>
</feature>
<dbReference type="SMART" id="SM00387">
    <property type="entry name" value="HATPase_c"/>
    <property type="match status" value="1"/>
</dbReference>
<gene>
    <name evidence="9" type="ORF">GCM10011361_09260</name>
</gene>
<dbReference type="InterPro" id="IPR005467">
    <property type="entry name" value="His_kinase_dom"/>
</dbReference>
<dbReference type="PROSITE" id="PS50109">
    <property type="entry name" value="HIS_KIN"/>
    <property type="match status" value="1"/>
</dbReference>
<protein>
    <recommendedName>
        <fullName evidence="2">histidine kinase</fullName>
        <ecNumber evidence="2">2.7.13.3</ecNumber>
    </recommendedName>
</protein>
<evidence type="ECO:0000313" key="10">
    <source>
        <dbReference type="Proteomes" id="UP000625780"/>
    </source>
</evidence>
<evidence type="ECO:0000256" key="2">
    <source>
        <dbReference type="ARBA" id="ARBA00012438"/>
    </source>
</evidence>
<dbReference type="InterPro" id="IPR004358">
    <property type="entry name" value="Sig_transdc_His_kin-like_C"/>
</dbReference>
<dbReference type="EMBL" id="BMFH01000001">
    <property type="protein sequence ID" value="GGD44429.1"/>
    <property type="molecule type" value="Genomic_DNA"/>
</dbReference>
<dbReference type="Pfam" id="PF02518">
    <property type="entry name" value="HATPase_c"/>
    <property type="match status" value="1"/>
</dbReference>
<dbReference type="Gene3D" id="3.30.565.10">
    <property type="entry name" value="Histidine kinase-like ATPase, C-terminal domain"/>
    <property type="match status" value="1"/>
</dbReference>
<evidence type="ECO:0000256" key="4">
    <source>
        <dbReference type="ARBA" id="ARBA00022679"/>
    </source>
</evidence>
<reference evidence="10" key="1">
    <citation type="journal article" date="2019" name="Int. J. Syst. Evol. Microbiol.">
        <title>The Global Catalogue of Microorganisms (GCM) 10K type strain sequencing project: providing services to taxonomists for standard genome sequencing and annotation.</title>
        <authorList>
            <consortium name="The Broad Institute Genomics Platform"/>
            <consortium name="The Broad Institute Genome Sequencing Center for Infectious Disease"/>
            <person name="Wu L."/>
            <person name="Ma J."/>
        </authorList>
    </citation>
    <scope>NUCLEOTIDE SEQUENCE [LARGE SCALE GENOMIC DNA]</scope>
    <source>
        <strain evidence="10">CGMCC 1.12606</strain>
    </source>
</reference>
<dbReference type="InterPro" id="IPR003661">
    <property type="entry name" value="HisK_dim/P_dom"/>
</dbReference>
<keyword evidence="4" id="KW-0808">Transferase</keyword>
<dbReference type="PRINTS" id="PR00344">
    <property type="entry name" value="BCTRLSENSOR"/>
</dbReference>
<feature type="transmembrane region" description="Helical" evidence="7">
    <location>
        <begin position="6"/>
        <end position="26"/>
    </location>
</feature>
<sequence>MNKRNIYIGVFLISVIGLSIVQYRYLEIGLSLARVQFSKNLVAAGDEIRDDLTNRDQMTFLLGKALQRDSTYFTLSIDSVQDASRFFLNDFLTERLVRNGIEAEFSYELFSKDTSYYLKSTRTFSDRAREVKYPILLQGYLPDLLGERLILELKFRDLRSYFLFQLNGLILPSLLFLLGIVAVIIWILRTYYWQRNLITHTNEFINNLTHELKTPVFSIGLASKLLSQKATEDQKPVLEIIRQQTDRLSGHIDRVLDLARMESGKDIFNLSDTDFRPALKQLCQDFSTLVSLEDVDFTYELEEGAYVIRTEVFHLENAINNLLDNAKKYSDDPVISLRATRENGYLVIRIQDNGRGISPEDQKRIFKKYFRVGEGDIHKVKGYGLGLSYVKKVIDAMKGKINLQSKLGEGTLVSIQIPLTHG</sequence>
<keyword evidence="6" id="KW-0902">Two-component regulatory system</keyword>
<dbReference type="InterPro" id="IPR003594">
    <property type="entry name" value="HATPase_dom"/>
</dbReference>
<name>A0ABQ1QSU8_9FLAO</name>
<evidence type="ECO:0000256" key="5">
    <source>
        <dbReference type="ARBA" id="ARBA00022777"/>
    </source>
</evidence>
<feature type="domain" description="Histidine kinase" evidence="8">
    <location>
        <begin position="207"/>
        <end position="421"/>
    </location>
</feature>
<dbReference type="PANTHER" id="PTHR43711">
    <property type="entry name" value="TWO-COMPONENT HISTIDINE KINASE"/>
    <property type="match status" value="1"/>
</dbReference>
<dbReference type="Proteomes" id="UP000625780">
    <property type="component" value="Unassembled WGS sequence"/>
</dbReference>
<keyword evidence="7" id="KW-1133">Transmembrane helix</keyword>
<keyword evidence="7" id="KW-0472">Membrane</keyword>
<comment type="catalytic activity">
    <reaction evidence="1">
        <text>ATP + protein L-histidine = ADP + protein N-phospho-L-histidine.</text>
        <dbReference type="EC" id="2.7.13.3"/>
    </reaction>
</comment>
<evidence type="ECO:0000313" key="9">
    <source>
        <dbReference type="EMBL" id="GGD44429.1"/>
    </source>
</evidence>
<accession>A0ABQ1QSU8</accession>
<evidence type="ECO:0000259" key="8">
    <source>
        <dbReference type="PROSITE" id="PS50109"/>
    </source>
</evidence>
<keyword evidence="7" id="KW-0812">Transmembrane</keyword>
<keyword evidence="3" id="KW-0597">Phosphoprotein</keyword>
<evidence type="ECO:0000256" key="6">
    <source>
        <dbReference type="ARBA" id="ARBA00023012"/>
    </source>
</evidence>
<dbReference type="Pfam" id="PF00512">
    <property type="entry name" value="HisKA"/>
    <property type="match status" value="1"/>
</dbReference>
<dbReference type="InterPro" id="IPR036097">
    <property type="entry name" value="HisK_dim/P_sf"/>
</dbReference>
<dbReference type="PANTHER" id="PTHR43711:SF1">
    <property type="entry name" value="HISTIDINE KINASE 1"/>
    <property type="match status" value="1"/>
</dbReference>
<dbReference type="RefSeq" id="WP_188369518.1">
    <property type="nucleotide sequence ID" value="NZ_BMFH01000001.1"/>
</dbReference>
<dbReference type="SUPFAM" id="SSF47384">
    <property type="entry name" value="Homodimeric domain of signal transducing histidine kinase"/>
    <property type="match status" value="1"/>
</dbReference>
<evidence type="ECO:0000256" key="1">
    <source>
        <dbReference type="ARBA" id="ARBA00000085"/>
    </source>
</evidence>
<keyword evidence="5" id="KW-0418">Kinase</keyword>
<dbReference type="SMART" id="SM00388">
    <property type="entry name" value="HisKA"/>
    <property type="match status" value="1"/>
</dbReference>
<proteinExistence type="predicted"/>
<comment type="caution">
    <text evidence="9">The sequence shown here is derived from an EMBL/GenBank/DDBJ whole genome shotgun (WGS) entry which is preliminary data.</text>
</comment>
<evidence type="ECO:0000256" key="3">
    <source>
        <dbReference type="ARBA" id="ARBA00022553"/>
    </source>
</evidence>